<dbReference type="EMBL" id="JAVIJP010000054">
    <property type="protein sequence ID" value="KAL3623332.1"/>
    <property type="molecule type" value="Genomic_DNA"/>
</dbReference>
<comment type="similarity">
    <text evidence="1">Belongs to the senescence regulator S40 family.</text>
</comment>
<evidence type="ECO:0000313" key="3">
    <source>
        <dbReference type="EMBL" id="KAL3623332.1"/>
    </source>
</evidence>
<dbReference type="GO" id="GO:0010150">
    <property type="term" value="P:leaf senescence"/>
    <property type="evidence" value="ECO:0007669"/>
    <property type="project" value="UniProtKB-ARBA"/>
</dbReference>
<name>A0ABD3C1B4_9LAMI</name>
<keyword evidence="4" id="KW-1185">Reference proteome</keyword>
<dbReference type="PANTHER" id="PTHR46525">
    <property type="entry name" value="EMB|CAB72159.1"/>
    <property type="match status" value="1"/>
</dbReference>
<dbReference type="Proteomes" id="UP001632038">
    <property type="component" value="Unassembled WGS sequence"/>
</dbReference>
<accession>A0ABD3C1B4</accession>
<reference evidence="4" key="1">
    <citation type="journal article" date="2024" name="IScience">
        <title>Strigolactones Initiate the Formation of Haustorium-like Structures in Castilleja.</title>
        <authorList>
            <person name="Buerger M."/>
            <person name="Peterson D."/>
            <person name="Chory J."/>
        </authorList>
    </citation>
    <scope>NUCLEOTIDE SEQUENCE [LARGE SCALE GENOMIC DNA]</scope>
</reference>
<feature type="region of interest" description="Disordered" evidence="2">
    <location>
        <begin position="89"/>
        <end position="112"/>
    </location>
</feature>
<gene>
    <name evidence="3" type="ORF">CASFOL_032148</name>
</gene>
<feature type="compositionally biased region" description="Acidic residues" evidence="2">
    <location>
        <begin position="91"/>
        <end position="106"/>
    </location>
</feature>
<proteinExistence type="inferred from homology"/>
<dbReference type="AlphaFoldDB" id="A0ABD3C1B4"/>
<protein>
    <recommendedName>
        <fullName evidence="5">Senescence regulator S40</fullName>
    </recommendedName>
</protein>
<evidence type="ECO:0008006" key="5">
    <source>
        <dbReference type="Google" id="ProtNLM"/>
    </source>
</evidence>
<comment type="caution">
    <text evidence="3">The sequence shown here is derived from an EMBL/GenBank/DDBJ whole genome shotgun (WGS) entry which is preliminary data.</text>
</comment>
<sequence length="155" mass="17405">MALTARKSHRYLAAAAAVQNLNPDLLELNETDVWSINHNDVVLPDTHPKVSNYILRPTRQPYLRIGPKSLPVNIPDWSILGGEYKPRVSGDGEDGWCGDDDVEEESGNDRIPPHEYLARNRVASLSVHEGIGRTLKGRDLSRVRNAIWKKIGFED</sequence>
<evidence type="ECO:0000256" key="2">
    <source>
        <dbReference type="SAM" id="MobiDB-lite"/>
    </source>
</evidence>
<evidence type="ECO:0000256" key="1">
    <source>
        <dbReference type="ARBA" id="ARBA00034773"/>
    </source>
</evidence>
<dbReference type="InterPro" id="IPR007608">
    <property type="entry name" value="Senescence_reg_S40"/>
</dbReference>
<evidence type="ECO:0000313" key="4">
    <source>
        <dbReference type="Proteomes" id="UP001632038"/>
    </source>
</evidence>
<dbReference type="Pfam" id="PF04520">
    <property type="entry name" value="Senescence_reg"/>
    <property type="match status" value="1"/>
</dbReference>
<dbReference type="PANTHER" id="PTHR46525:SF17">
    <property type="entry name" value="SENESCENCE REGULATOR S40"/>
    <property type="match status" value="1"/>
</dbReference>
<organism evidence="3 4">
    <name type="scientific">Castilleja foliolosa</name>
    <dbReference type="NCBI Taxonomy" id="1961234"/>
    <lineage>
        <taxon>Eukaryota</taxon>
        <taxon>Viridiplantae</taxon>
        <taxon>Streptophyta</taxon>
        <taxon>Embryophyta</taxon>
        <taxon>Tracheophyta</taxon>
        <taxon>Spermatophyta</taxon>
        <taxon>Magnoliopsida</taxon>
        <taxon>eudicotyledons</taxon>
        <taxon>Gunneridae</taxon>
        <taxon>Pentapetalae</taxon>
        <taxon>asterids</taxon>
        <taxon>lamiids</taxon>
        <taxon>Lamiales</taxon>
        <taxon>Orobanchaceae</taxon>
        <taxon>Pedicularideae</taxon>
        <taxon>Castillejinae</taxon>
        <taxon>Castilleja</taxon>
    </lineage>
</organism>